<dbReference type="Proteomes" id="UP000191931">
    <property type="component" value="Unassembled WGS sequence"/>
</dbReference>
<name>A0A1W1HEF3_9BACT</name>
<gene>
    <name evidence="1" type="ORF">MTBBW1_2500030</name>
</gene>
<evidence type="ECO:0000313" key="1">
    <source>
        <dbReference type="EMBL" id="SLM30881.1"/>
    </source>
</evidence>
<keyword evidence="2" id="KW-1185">Reference proteome</keyword>
<dbReference type="EMBL" id="FWEV01000169">
    <property type="protein sequence ID" value="SLM30881.1"/>
    <property type="molecule type" value="Genomic_DNA"/>
</dbReference>
<dbReference type="OrthoDB" id="8097345at2"/>
<dbReference type="RefSeq" id="WP_080809463.1">
    <property type="nucleotide sequence ID" value="NZ_LT828567.1"/>
</dbReference>
<proteinExistence type="predicted"/>
<evidence type="ECO:0000313" key="2">
    <source>
        <dbReference type="Proteomes" id="UP000191931"/>
    </source>
</evidence>
<dbReference type="InterPro" id="IPR021451">
    <property type="entry name" value="DUF3102"/>
</dbReference>
<dbReference type="AlphaFoldDB" id="A0A1W1HEF3"/>
<organism evidence="1 2">
    <name type="scientific">Desulfamplus magnetovallimortis</name>
    <dbReference type="NCBI Taxonomy" id="1246637"/>
    <lineage>
        <taxon>Bacteria</taxon>
        <taxon>Pseudomonadati</taxon>
        <taxon>Thermodesulfobacteriota</taxon>
        <taxon>Desulfobacteria</taxon>
        <taxon>Desulfobacterales</taxon>
        <taxon>Desulfobacteraceae</taxon>
        <taxon>Desulfamplus</taxon>
    </lineage>
</organism>
<sequence length="208" mass="24031">MKSDELKKIETEIRSRVTKTKTNAYEIGKYLVKGKELLSHGEFKPWIKNNFDFSYSTANNFMNLYLTCSGNSEIVDKLKTSVLFKLSNKKFPDILRRFLLNNAKNLKTIDQKTINTIATQCEKGEINLKSPQIQKLLVNADKKENDDVFVVTLKKFRKSCEELFIDTDEEMLLSSKSQTIAKSIIQKMMNHLCKILKSKGITLKYTIE</sequence>
<dbReference type="STRING" id="1246637.MTBBW1_2500030"/>
<reference evidence="1 2" key="1">
    <citation type="submission" date="2017-03" db="EMBL/GenBank/DDBJ databases">
        <authorList>
            <person name="Afonso C.L."/>
            <person name="Miller P.J."/>
            <person name="Scott M.A."/>
            <person name="Spackman E."/>
            <person name="Goraichik I."/>
            <person name="Dimitrov K.M."/>
            <person name="Suarez D.L."/>
            <person name="Swayne D.E."/>
        </authorList>
    </citation>
    <scope>NUCLEOTIDE SEQUENCE [LARGE SCALE GENOMIC DNA]</scope>
    <source>
        <strain evidence="1">PRJEB14757</strain>
    </source>
</reference>
<evidence type="ECO:0008006" key="3">
    <source>
        <dbReference type="Google" id="ProtNLM"/>
    </source>
</evidence>
<dbReference type="Pfam" id="PF11300">
    <property type="entry name" value="DUF3102"/>
    <property type="match status" value="1"/>
</dbReference>
<protein>
    <recommendedName>
        <fullName evidence="3">DUF3102 domain-containing protein</fullName>
    </recommendedName>
</protein>
<accession>A0A1W1HEF3</accession>